<evidence type="ECO:0000256" key="3">
    <source>
        <dbReference type="ARBA" id="ARBA00023163"/>
    </source>
</evidence>
<dbReference type="PROSITE" id="PS50932">
    <property type="entry name" value="HTH_LACI_2"/>
    <property type="match status" value="1"/>
</dbReference>
<dbReference type="EMBL" id="JAVDQT010000005">
    <property type="protein sequence ID" value="MDR6433348.1"/>
    <property type="molecule type" value="Genomic_DNA"/>
</dbReference>
<dbReference type="SUPFAM" id="SSF47413">
    <property type="entry name" value="lambda repressor-like DNA-binding domains"/>
    <property type="match status" value="1"/>
</dbReference>
<dbReference type="InterPro" id="IPR000843">
    <property type="entry name" value="HTH_LacI"/>
</dbReference>
<dbReference type="CDD" id="cd20010">
    <property type="entry name" value="PBP1_AglR-like"/>
    <property type="match status" value="1"/>
</dbReference>
<protein>
    <submittedName>
        <fullName evidence="5">DNA-binding LacI/PurR family transcriptional regulator</fullName>
    </submittedName>
</protein>
<dbReference type="PANTHER" id="PTHR30146">
    <property type="entry name" value="LACI-RELATED TRANSCRIPTIONAL REPRESSOR"/>
    <property type="match status" value="1"/>
</dbReference>
<name>A0ABU1MBC9_9HYPH</name>
<dbReference type="GO" id="GO:0003677">
    <property type="term" value="F:DNA binding"/>
    <property type="evidence" value="ECO:0007669"/>
    <property type="project" value="UniProtKB-KW"/>
</dbReference>
<evidence type="ECO:0000256" key="1">
    <source>
        <dbReference type="ARBA" id="ARBA00023015"/>
    </source>
</evidence>
<dbReference type="Proteomes" id="UP001184614">
    <property type="component" value="Unassembled WGS sequence"/>
</dbReference>
<gene>
    <name evidence="5" type="ORF">J2782_003094</name>
</gene>
<evidence type="ECO:0000313" key="6">
    <source>
        <dbReference type="Proteomes" id="UP001184614"/>
    </source>
</evidence>
<accession>A0ABU1MBC9</accession>
<feature type="domain" description="HTH lacI-type" evidence="4">
    <location>
        <begin position="2"/>
        <end position="56"/>
    </location>
</feature>
<proteinExistence type="predicted"/>
<dbReference type="Gene3D" id="1.10.260.40">
    <property type="entry name" value="lambda repressor-like DNA-binding domains"/>
    <property type="match status" value="1"/>
</dbReference>
<keyword evidence="3" id="KW-0804">Transcription</keyword>
<evidence type="ECO:0000259" key="4">
    <source>
        <dbReference type="PROSITE" id="PS50932"/>
    </source>
</evidence>
<dbReference type="Gene3D" id="3.40.50.2300">
    <property type="match status" value="2"/>
</dbReference>
<evidence type="ECO:0000256" key="2">
    <source>
        <dbReference type="ARBA" id="ARBA00023125"/>
    </source>
</evidence>
<dbReference type="Pfam" id="PF00356">
    <property type="entry name" value="LacI"/>
    <property type="match status" value="1"/>
</dbReference>
<dbReference type="PANTHER" id="PTHR30146:SF109">
    <property type="entry name" value="HTH-TYPE TRANSCRIPTIONAL REGULATOR GALS"/>
    <property type="match status" value="1"/>
</dbReference>
<dbReference type="RefSeq" id="WP_310014075.1">
    <property type="nucleotide sequence ID" value="NZ_JAVDQT010000005.1"/>
</dbReference>
<dbReference type="InterPro" id="IPR028082">
    <property type="entry name" value="Peripla_BP_I"/>
</dbReference>
<dbReference type="SMART" id="SM00354">
    <property type="entry name" value="HTH_LACI"/>
    <property type="match status" value="1"/>
</dbReference>
<dbReference type="Pfam" id="PF13377">
    <property type="entry name" value="Peripla_BP_3"/>
    <property type="match status" value="1"/>
</dbReference>
<evidence type="ECO:0000313" key="5">
    <source>
        <dbReference type="EMBL" id="MDR6433348.1"/>
    </source>
</evidence>
<keyword evidence="2 5" id="KW-0238">DNA-binding</keyword>
<dbReference type="InterPro" id="IPR046335">
    <property type="entry name" value="LacI/GalR-like_sensor"/>
</dbReference>
<reference evidence="5 6" key="1">
    <citation type="submission" date="2023-07" db="EMBL/GenBank/DDBJ databases">
        <title>Sorghum-associated microbial communities from plants grown in Nebraska, USA.</title>
        <authorList>
            <person name="Schachtman D."/>
        </authorList>
    </citation>
    <scope>NUCLEOTIDE SEQUENCE [LARGE SCALE GENOMIC DNA]</scope>
    <source>
        <strain evidence="5 6">DS1730</strain>
    </source>
</reference>
<dbReference type="CDD" id="cd01392">
    <property type="entry name" value="HTH_LacI"/>
    <property type="match status" value="1"/>
</dbReference>
<comment type="caution">
    <text evidence="5">The sequence shown here is derived from an EMBL/GenBank/DDBJ whole genome shotgun (WGS) entry which is preliminary data.</text>
</comment>
<dbReference type="InterPro" id="IPR010982">
    <property type="entry name" value="Lambda_DNA-bd_dom_sf"/>
</dbReference>
<keyword evidence="1" id="KW-0805">Transcription regulation</keyword>
<organism evidence="5 6">
    <name type="scientific">Brucella pseudogrignonensis</name>
    <dbReference type="NCBI Taxonomy" id="419475"/>
    <lineage>
        <taxon>Bacteria</taxon>
        <taxon>Pseudomonadati</taxon>
        <taxon>Pseudomonadota</taxon>
        <taxon>Alphaproteobacteria</taxon>
        <taxon>Hyphomicrobiales</taxon>
        <taxon>Brucellaceae</taxon>
        <taxon>Brucella/Ochrobactrum group</taxon>
        <taxon>Brucella</taxon>
    </lineage>
</organism>
<dbReference type="SUPFAM" id="SSF53822">
    <property type="entry name" value="Periplasmic binding protein-like I"/>
    <property type="match status" value="1"/>
</dbReference>
<keyword evidence="6" id="KW-1185">Reference proteome</keyword>
<sequence length="339" mass="37732">MKGIRQLAEHLNISIGTVSRALNGKPDVNEETRQRVLEAAETLGYVANQSGRSLRQGTTNVIGLMTGSTPETVENADNFFTGLTDGLQSVLTQHNLDLVILPCPEDEDSEEYLKRMVARRMVDAMIISSTKRIDRRIDFLIRARLPFLALGRSQSGGAHTWIDLDFEGVARQAVNRFVTNGHRRIAIAIPDNDINLGYLFMDGYKKALQENGIPFDPSLIIRARSSEQGGYHAGSELLQMSPRPTAVVLIYELMALGLYRRLEEAGIVPGRDVAVIGFREEPRGRFMQPQLTSFRLSLHELGISVGQVLLSTMPAYADIYNRQEQHIIWPMELVAGESG</sequence>